<name>A0A158DUP3_9BURK</name>
<gene>
    <name evidence="8" type="ORF">AWB79_07582</name>
</gene>
<dbReference type="FunFam" id="3.40.640.10:FF:000030">
    <property type="entry name" value="Low-specificity L-threonine aldolase"/>
    <property type="match status" value="1"/>
</dbReference>
<evidence type="ECO:0000313" key="8">
    <source>
        <dbReference type="EMBL" id="SAK98315.1"/>
    </source>
</evidence>
<dbReference type="InterPro" id="IPR015422">
    <property type="entry name" value="PyrdxlP-dep_Trfase_small"/>
</dbReference>
<dbReference type="EMBL" id="FCOA02000068">
    <property type="protein sequence ID" value="SAK98315.1"/>
    <property type="molecule type" value="Genomic_DNA"/>
</dbReference>
<dbReference type="NCBIfam" id="NF041359">
    <property type="entry name" value="GntG_guanitoxin"/>
    <property type="match status" value="1"/>
</dbReference>
<dbReference type="GO" id="GO:0005829">
    <property type="term" value="C:cytosol"/>
    <property type="evidence" value="ECO:0007669"/>
    <property type="project" value="TreeGrafter"/>
</dbReference>
<dbReference type="Gene3D" id="3.90.1150.10">
    <property type="entry name" value="Aspartate Aminotransferase, domain 1"/>
    <property type="match status" value="1"/>
</dbReference>
<keyword evidence="5" id="KW-0456">Lyase</keyword>
<dbReference type="Proteomes" id="UP000054851">
    <property type="component" value="Unassembled WGS sequence"/>
</dbReference>
<evidence type="ECO:0000256" key="3">
    <source>
        <dbReference type="ARBA" id="ARBA00011881"/>
    </source>
</evidence>
<dbReference type="Gene3D" id="3.40.640.10">
    <property type="entry name" value="Type I PLP-dependent aspartate aminotransferase-like (Major domain)"/>
    <property type="match status" value="1"/>
</dbReference>
<dbReference type="PIRSF" id="PIRSF017617">
    <property type="entry name" value="Thr_aldolase"/>
    <property type="match status" value="1"/>
</dbReference>
<dbReference type="GO" id="GO:0006567">
    <property type="term" value="P:L-threonine catabolic process"/>
    <property type="evidence" value="ECO:0007669"/>
    <property type="project" value="TreeGrafter"/>
</dbReference>
<comment type="cofactor">
    <cofactor evidence="1">
        <name>pyridoxal 5'-phosphate</name>
        <dbReference type="ChEBI" id="CHEBI:597326"/>
    </cofactor>
</comment>
<dbReference type="OrthoDB" id="9774495at2"/>
<dbReference type="AlphaFoldDB" id="A0A158DUP3"/>
<evidence type="ECO:0000259" key="7">
    <source>
        <dbReference type="Pfam" id="PF01212"/>
    </source>
</evidence>
<dbReference type="Pfam" id="PF01212">
    <property type="entry name" value="Beta_elim_lyase"/>
    <property type="match status" value="1"/>
</dbReference>
<evidence type="ECO:0000256" key="5">
    <source>
        <dbReference type="ARBA" id="ARBA00023239"/>
    </source>
</evidence>
<feature type="domain" description="Aromatic amino acid beta-eliminating lyase/threonine aldolase" evidence="7">
    <location>
        <begin position="16"/>
        <end position="297"/>
    </location>
</feature>
<evidence type="ECO:0000313" key="9">
    <source>
        <dbReference type="Proteomes" id="UP000054851"/>
    </source>
</evidence>
<reference evidence="8" key="1">
    <citation type="submission" date="2016-01" db="EMBL/GenBank/DDBJ databases">
        <authorList>
            <person name="Peeters C."/>
        </authorList>
    </citation>
    <scope>NUCLEOTIDE SEQUENCE</scope>
    <source>
        <strain evidence="8">LMG 29322</strain>
    </source>
</reference>
<dbReference type="InterPro" id="IPR023603">
    <property type="entry name" value="Low_specificity_L-TA-like"/>
</dbReference>
<protein>
    <submittedName>
        <fullName evidence="8">L-allo-threonine aldolase</fullName>
    </submittedName>
</protein>
<dbReference type="InterPro" id="IPR015421">
    <property type="entry name" value="PyrdxlP-dep_Trfase_major"/>
</dbReference>
<dbReference type="GO" id="GO:0008732">
    <property type="term" value="F:L-allo-threonine aldolase activity"/>
    <property type="evidence" value="ECO:0007669"/>
    <property type="project" value="TreeGrafter"/>
</dbReference>
<evidence type="ECO:0000256" key="1">
    <source>
        <dbReference type="ARBA" id="ARBA00001933"/>
    </source>
</evidence>
<evidence type="ECO:0000256" key="4">
    <source>
        <dbReference type="ARBA" id="ARBA00022898"/>
    </source>
</evidence>
<accession>A0A158DUP3</accession>
<dbReference type="STRING" id="1777140.AWB79_07582"/>
<evidence type="ECO:0000256" key="2">
    <source>
        <dbReference type="ARBA" id="ARBA00006966"/>
    </source>
</evidence>
<sequence length="357" mass="38429">MKPETVEHKVNQIKCDFRSDTVTRPSEGMRQAMATAEVGDDVLGDDPTIHRLEALAAELTQKEAAIFVSSGTQSNLLAIMAHCQRGEEYIVGQMAHCYRWEAGGAAVLGSVQPQPIENESDGSIRLERIAAAIKPDDPHFAITRLLALENTWNGRVLPSEYVHQATDLARTQGLATHLDGARAFNASSAMDMDIAEVVAPFDSASLCLSKGLGAPVGSVLVGPHDVIGRARRLRKMLGGGMRQAGVLAAAGLYALAHNVERLKEDHALAMELADALQQFNGLSVHPPQTNMVFVDVEPSIAKSFASHLSANGVAVTMLRDGARQRWVTHLDVTREHVAMVASIVDQFFTQASALAEQ</sequence>
<dbReference type="PANTHER" id="PTHR48097:SF9">
    <property type="entry name" value="L-THREONINE ALDOLASE"/>
    <property type="match status" value="1"/>
</dbReference>
<dbReference type="SUPFAM" id="SSF53383">
    <property type="entry name" value="PLP-dependent transferases"/>
    <property type="match status" value="1"/>
</dbReference>
<dbReference type="GO" id="GO:0006545">
    <property type="term" value="P:glycine biosynthetic process"/>
    <property type="evidence" value="ECO:0007669"/>
    <property type="project" value="TreeGrafter"/>
</dbReference>
<evidence type="ECO:0000256" key="6">
    <source>
        <dbReference type="PIRSR" id="PIRSR017617-1"/>
    </source>
</evidence>
<proteinExistence type="inferred from homology"/>
<keyword evidence="4" id="KW-0663">Pyridoxal phosphate</keyword>
<organism evidence="8 9">
    <name type="scientific">Caballeronia hypogeia</name>
    <dbReference type="NCBI Taxonomy" id="1777140"/>
    <lineage>
        <taxon>Bacteria</taxon>
        <taxon>Pseudomonadati</taxon>
        <taxon>Pseudomonadota</taxon>
        <taxon>Betaproteobacteria</taxon>
        <taxon>Burkholderiales</taxon>
        <taxon>Burkholderiaceae</taxon>
        <taxon>Caballeronia</taxon>
    </lineage>
</organism>
<feature type="modified residue" description="N6-(pyridoxal phosphate)lysine" evidence="6">
    <location>
        <position position="210"/>
    </location>
</feature>
<dbReference type="PANTHER" id="PTHR48097">
    <property type="entry name" value="L-THREONINE ALDOLASE-RELATED"/>
    <property type="match status" value="1"/>
</dbReference>
<dbReference type="InterPro" id="IPR015424">
    <property type="entry name" value="PyrdxlP-dep_Trfase"/>
</dbReference>
<comment type="subunit">
    <text evidence="3">Homotetramer.</text>
</comment>
<dbReference type="NCBIfam" id="NF007825">
    <property type="entry name" value="PRK10534.1"/>
    <property type="match status" value="1"/>
</dbReference>
<keyword evidence="9" id="KW-1185">Reference proteome</keyword>
<comment type="caution">
    <text evidence="8">The sequence shown here is derived from an EMBL/GenBank/DDBJ whole genome shotgun (WGS) entry which is preliminary data.</text>
</comment>
<dbReference type="InterPro" id="IPR001597">
    <property type="entry name" value="ArAA_b-elim_lyase/Thr_aldolase"/>
</dbReference>
<comment type="similarity">
    <text evidence="2">Belongs to the threonine aldolase family.</text>
</comment>